<name>A0A542Y890_9MICO</name>
<dbReference type="PROSITE" id="PS50305">
    <property type="entry name" value="SIRTUIN"/>
    <property type="match status" value="1"/>
</dbReference>
<organism evidence="6 7">
    <name type="scientific">Leucobacter komagatae</name>
    <dbReference type="NCBI Taxonomy" id="55969"/>
    <lineage>
        <taxon>Bacteria</taxon>
        <taxon>Bacillati</taxon>
        <taxon>Actinomycetota</taxon>
        <taxon>Actinomycetes</taxon>
        <taxon>Micrococcales</taxon>
        <taxon>Microbacteriaceae</taxon>
        <taxon>Leucobacter</taxon>
    </lineage>
</organism>
<dbReference type="PANTHER" id="PTHR11085">
    <property type="entry name" value="NAD-DEPENDENT PROTEIN DEACYLASE SIRTUIN-5, MITOCHONDRIAL-RELATED"/>
    <property type="match status" value="1"/>
</dbReference>
<feature type="domain" description="Deacetylase sirtuin-type" evidence="5">
    <location>
        <begin position="7"/>
        <end position="286"/>
    </location>
</feature>
<dbReference type="InterPro" id="IPR026591">
    <property type="entry name" value="Sirtuin_cat_small_dom_sf"/>
</dbReference>
<evidence type="ECO:0000256" key="4">
    <source>
        <dbReference type="PROSITE-ProRule" id="PRU00236"/>
    </source>
</evidence>
<dbReference type="STRING" id="55969.SD72_09735"/>
<feature type="binding site" evidence="4">
    <location>
        <position position="190"/>
    </location>
    <ligand>
        <name>Zn(2+)</name>
        <dbReference type="ChEBI" id="CHEBI:29105"/>
    </ligand>
</feature>
<feature type="binding site" evidence="4">
    <location>
        <position position="136"/>
    </location>
    <ligand>
        <name>Zn(2+)</name>
        <dbReference type="ChEBI" id="CHEBI:29105"/>
    </ligand>
</feature>
<dbReference type="EC" id="2.3.1.286" evidence="1"/>
<feature type="binding site" evidence="4">
    <location>
        <position position="139"/>
    </location>
    <ligand>
        <name>Zn(2+)</name>
        <dbReference type="ChEBI" id="CHEBI:29105"/>
    </ligand>
</feature>
<keyword evidence="7" id="KW-1185">Reference proteome</keyword>
<protein>
    <recommendedName>
        <fullName evidence="1">protein acetyllysine N-acetyltransferase</fullName>
        <ecNumber evidence="1">2.3.1.286</ecNumber>
    </recommendedName>
</protein>
<dbReference type="Pfam" id="PF02146">
    <property type="entry name" value="SIR2"/>
    <property type="match status" value="1"/>
</dbReference>
<keyword evidence="3" id="KW-0520">NAD</keyword>
<dbReference type="InterPro" id="IPR026590">
    <property type="entry name" value="Ssirtuin_cat_dom"/>
</dbReference>
<dbReference type="Gene3D" id="3.40.50.1220">
    <property type="entry name" value="TPP-binding domain"/>
    <property type="match status" value="1"/>
</dbReference>
<dbReference type="SUPFAM" id="SSF52467">
    <property type="entry name" value="DHS-like NAD/FAD-binding domain"/>
    <property type="match status" value="1"/>
</dbReference>
<evidence type="ECO:0000313" key="7">
    <source>
        <dbReference type="Proteomes" id="UP000319094"/>
    </source>
</evidence>
<evidence type="ECO:0000259" key="5">
    <source>
        <dbReference type="PROSITE" id="PS50305"/>
    </source>
</evidence>
<dbReference type="AlphaFoldDB" id="A0A542Y890"/>
<evidence type="ECO:0000256" key="2">
    <source>
        <dbReference type="ARBA" id="ARBA00022679"/>
    </source>
</evidence>
<evidence type="ECO:0000313" key="6">
    <source>
        <dbReference type="EMBL" id="TQL44310.1"/>
    </source>
</evidence>
<comment type="caution">
    <text evidence="6">The sequence shown here is derived from an EMBL/GenBank/DDBJ whole genome shotgun (WGS) entry which is preliminary data.</text>
</comment>
<evidence type="ECO:0000256" key="3">
    <source>
        <dbReference type="ARBA" id="ARBA00023027"/>
    </source>
</evidence>
<gene>
    <name evidence="6" type="ORF">FB468_2366</name>
</gene>
<dbReference type="Gene3D" id="3.30.1600.10">
    <property type="entry name" value="SIR2/SIRT2 'Small Domain"/>
    <property type="match status" value="1"/>
</dbReference>
<feature type="binding site" evidence="4">
    <location>
        <position position="187"/>
    </location>
    <ligand>
        <name>Zn(2+)</name>
        <dbReference type="ChEBI" id="CHEBI:29105"/>
    </ligand>
</feature>
<dbReference type="GO" id="GO:0017136">
    <property type="term" value="F:histone deacetylase activity, NAD-dependent"/>
    <property type="evidence" value="ECO:0007669"/>
    <property type="project" value="TreeGrafter"/>
</dbReference>
<accession>A0A542Y890</accession>
<dbReference type="EMBL" id="VFON01000001">
    <property type="protein sequence ID" value="TQL44310.1"/>
    <property type="molecule type" value="Genomic_DNA"/>
</dbReference>
<dbReference type="PANTHER" id="PTHR11085:SF10">
    <property type="entry name" value="NAD-DEPENDENT PROTEIN DEACYLASE SIRTUIN-5, MITOCHONDRIAL-RELATED"/>
    <property type="match status" value="1"/>
</dbReference>
<keyword evidence="2" id="KW-0808">Transferase</keyword>
<evidence type="ECO:0000256" key="1">
    <source>
        <dbReference type="ARBA" id="ARBA00012928"/>
    </source>
</evidence>
<sequence length="286" mass="30147">MLESVNAGTSEAQLAKLAQLVSLFERGPIAVLTGAGMSTDSGIPDYRGAGSPPRNPMNIAQFTEDPHYRRRFWAGARIGQNRMNTVEPNDGHRALARLEAAGRIEGVITQNVDGLHRRGGSRTVVELHGGGGVMRCIQCGERWTRSEVLGWFDTLNPGYAERNAGAEVAPDGDALVTEVDSVRVPLCPGCGGTLRPDVVYFGETVPVAVFDAAAELVSRSTALLVVGSSLAVNTGMRLVHKTERLGNPLAVINRGPTAIDARPSLAVRIDGGTTETLTALADALGA</sequence>
<keyword evidence="4" id="KW-0479">Metal-binding</keyword>
<dbReference type="GO" id="GO:0070403">
    <property type="term" value="F:NAD+ binding"/>
    <property type="evidence" value="ECO:0007669"/>
    <property type="project" value="InterPro"/>
</dbReference>
<feature type="active site" description="Proton acceptor" evidence="4">
    <location>
        <position position="128"/>
    </location>
</feature>
<dbReference type="InterPro" id="IPR050134">
    <property type="entry name" value="NAD-dep_sirtuin_deacylases"/>
</dbReference>
<dbReference type="InterPro" id="IPR003000">
    <property type="entry name" value="Sirtuin"/>
</dbReference>
<dbReference type="Proteomes" id="UP000319094">
    <property type="component" value="Unassembled WGS sequence"/>
</dbReference>
<keyword evidence="4" id="KW-0862">Zinc</keyword>
<dbReference type="GO" id="GO:0046872">
    <property type="term" value="F:metal ion binding"/>
    <property type="evidence" value="ECO:0007669"/>
    <property type="project" value="UniProtKB-KW"/>
</dbReference>
<reference evidence="6 7" key="1">
    <citation type="submission" date="2019-06" db="EMBL/GenBank/DDBJ databases">
        <title>Sequencing the genomes of 1000 actinobacteria strains.</title>
        <authorList>
            <person name="Klenk H.-P."/>
        </authorList>
    </citation>
    <scope>NUCLEOTIDE SEQUENCE [LARGE SCALE GENOMIC DNA]</scope>
    <source>
        <strain evidence="6 7">DSM 8803</strain>
    </source>
</reference>
<proteinExistence type="predicted"/>
<dbReference type="InterPro" id="IPR029035">
    <property type="entry name" value="DHS-like_NAD/FAD-binding_dom"/>
</dbReference>